<keyword evidence="4 7" id="KW-0238">DNA-binding</keyword>
<dbReference type="InterPro" id="IPR022659">
    <property type="entry name" value="Pr_cel_nuc_antig_CS"/>
</dbReference>
<dbReference type="Pfam" id="PF00705">
    <property type="entry name" value="PCNA_N"/>
    <property type="match status" value="1"/>
</dbReference>
<dbReference type="FunFam" id="3.10.150.10:FF:000006">
    <property type="entry name" value="Proliferating cell nuclear antigen"/>
    <property type="match status" value="1"/>
</dbReference>
<dbReference type="AlphaFoldDB" id="A0AAV7K6R1"/>
<reference evidence="10 11" key="1">
    <citation type="journal article" date="2023" name="BMC Biol.">
        <title>The compact genome of the sponge Oopsacas minuta (Hexactinellida) is lacking key metazoan core genes.</title>
        <authorList>
            <person name="Santini S."/>
            <person name="Schenkelaars Q."/>
            <person name="Jourda C."/>
            <person name="Duchesne M."/>
            <person name="Belahbib H."/>
            <person name="Rocher C."/>
            <person name="Selva M."/>
            <person name="Riesgo A."/>
            <person name="Vervoort M."/>
            <person name="Leys S.P."/>
            <person name="Kodjabachian L."/>
            <person name="Le Bivic A."/>
            <person name="Borchiellini C."/>
            <person name="Claverie J.M."/>
            <person name="Renard E."/>
        </authorList>
    </citation>
    <scope>NUCLEOTIDE SEQUENCE [LARGE SCALE GENOMIC DNA]</scope>
    <source>
        <strain evidence="10">SPO-2</strain>
    </source>
</reference>
<dbReference type="InterPro" id="IPR046938">
    <property type="entry name" value="DNA_clamp_sf"/>
</dbReference>
<evidence type="ECO:0000313" key="11">
    <source>
        <dbReference type="Proteomes" id="UP001165289"/>
    </source>
</evidence>
<dbReference type="PANTHER" id="PTHR11352:SF0">
    <property type="entry name" value="PROLIFERATING CELL NUCLEAR ANTIGEN"/>
    <property type="match status" value="1"/>
</dbReference>
<organism evidence="10 11">
    <name type="scientific">Oopsacas minuta</name>
    <dbReference type="NCBI Taxonomy" id="111878"/>
    <lineage>
        <taxon>Eukaryota</taxon>
        <taxon>Metazoa</taxon>
        <taxon>Porifera</taxon>
        <taxon>Hexactinellida</taxon>
        <taxon>Hexasterophora</taxon>
        <taxon>Lyssacinosida</taxon>
        <taxon>Leucopsacidae</taxon>
        <taxon>Oopsacas</taxon>
    </lineage>
</organism>
<dbReference type="Pfam" id="PF02747">
    <property type="entry name" value="PCNA_C"/>
    <property type="match status" value="1"/>
</dbReference>
<dbReference type="GO" id="GO:0019985">
    <property type="term" value="P:translesion synthesis"/>
    <property type="evidence" value="ECO:0007669"/>
    <property type="project" value="TreeGrafter"/>
</dbReference>
<dbReference type="PANTHER" id="PTHR11352">
    <property type="entry name" value="PROLIFERATING CELL NUCLEAR ANTIGEN"/>
    <property type="match status" value="1"/>
</dbReference>
<evidence type="ECO:0000256" key="4">
    <source>
        <dbReference type="ARBA" id="ARBA00023125"/>
    </source>
</evidence>
<evidence type="ECO:0000313" key="10">
    <source>
        <dbReference type="EMBL" id="KAI6656134.1"/>
    </source>
</evidence>
<keyword evidence="5 6" id="KW-0539">Nucleus</keyword>
<dbReference type="GO" id="GO:0043626">
    <property type="term" value="C:PCNA complex"/>
    <property type="evidence" value="ECO:0007669"/>
    <property type="project" value="TreeGrafter"/>
</dbReference>
<dbReference type="GO" id="GO:0006272">
    <property type="term" value="P:leading strand elongation"/>
    <property type="evidence" value="ECO:0007669"/>
    <property type="project" value="TreeGrafter"/>
</dbReference>
<dbReference type="Proteomes" id="UP001165289">
    <property type="component" value="Unassembled WGS sequence"/>
</dbReference>
<feature type="domain" description="Proliferating cell nuclear antigen PCNA N-terminal" evidence="8">
    <location>
        <begin position="1"/>
        <end position="123"/>
    </location>
</feature>
<feature type="domain" description="Proliferating cell nuclear antigen PCNA C-terminal" evidence="9">
    <location>
        <begin position="127"/>
        <end position="254"/>
    </location>
</feature>
<comment type="similarity">
    <text evidence="2 7">Belongs to the PCNA family.</text>
</comment>
<dbReference type="GO" id="GO:0006298">
    <property type="term" value="P:mismatch repair"/>
    <property type="evidence" value="ECO:0007669"/>
    <property type="project" value="TreeGrafter"/>
</dbReference>
<dbReference type="FunFam" id="3.10.150.10:FF:000008">
    <property type="entry name" value="Proliferating cell nuclear antigen"/>
    <property type="match status" value="1"/>
</dbReference>
<comment type="subcellular location">
    <subcellularLocation>
        <location evidence="1 6">Nucleus</location>
    </subcellularLocation>
</comment>
<dbReference type="InterPro" id="IPR022648">
    <property type="entry name" value="Pr_cel_nuc_antig_N"/>
</dbReference>
<evidence type="ECO:0000259" key="9">
    <source>
        <dbReference type="Pfam" id="PF02747"/>
    </source>
</evidence>
<dbReference type="GO" id="GO:0003677">
    <property type="term" value="F:DNA binding"/>
    <property type="evidence" value="ECO:0007669"/>
    <property type="project" value="UniProtKB-KW"/>
</dbReference>
<dbReference type="FunFam" id="3.70.10.10:FF:000001">
    <property type="entry name" value="Proliferating cell nuclear antigen"/>
    <property type="match status" value="1"/>
</dbReference>
<dbReference type="InterPro" id="IPR022649">
    <property type="entry name" value="Pr_cel_nuc_antig_C"/>
</dbReference>
<dbReference type="GO" id="GO:0030337">
    <property type="term" value="F:DNA polymerase processivity factor activity"/>
    <property type="evidence" value="ECO:0007669"/>
    <property type="project" value="InterPro"/>
</dbReference>
<keyword evidence="3 7" id="KW-0235">DNA replication</keyword>
<evidence type="ECO:0000256" key="2">
    <source>
        <dbReference type="ARBA" id="ARBA00010462"/>
    </source>
</evidence>
<evidence type="ECO:0000256" key="5">
    <source>
        <dbReference type="ARBA" id="ARBA00023242"/>
    </source>
</evidence>
<dbReference type="CDD" id="cd00577">
    <property type="entry name" value="PCNA"/>
    <property type="match status" value="1"/>
</dbReference>
<sequence length="267" mass="29698">MFEARLLNGSLWKKIIESIKDVVEDANWECSGSGISLQGMDSSHVALVSLHLKSDAFDPYRCDRNISLGLSSTNLSKILKCSSNDDSVIIRTSEASDNVSFIFESSNSEKVSQFDLKLMNIDSEHLGIPDMEYDSIVKMPSNEFQRICRDLSLLGESVQIACTKDGVQFTSSGSIGSGKISLRPNITAENLDDTVNIELNEAVLLTFALRYLNFFTKATSLAPRVILSFKTEHPLVVEYQIQDIGYLKFYLAPKIEDDDTKQTTTPD</sequence>
<evidence type="ECO:0000256" key="7">
    <source>
        <dbReference type="RuleBase" id="RU003671"/>
    </source>
</evidence>
<evidence type="ECO:0000256" key="6">
    <source>
        <dbReference type="RuleBase" id="RU000641"/>
    </source>
</evidence>
<proteinExistence type="inferred from homology"/>
<gene>
    <name evidence="10" type="ORF">LOD99_1467</name>
</gene>
<dbReference type="NCBIfam" id="TIGR00590">
    <property type="entry name" value="pcna"/>
    <property type="match status" value="1"/>
</dbReference>
<dbReference type="EMBL" id="JAKMXF010000155">
    <property type="protein sequence ID" value="KAI6656134.1"/>
    <property type="molecule type" value="Genomic_DNA"/>
</dbReference>
<evidence type="ECO:0000256" key="3">
    <source>
        <dbReference type="ARBA" id="ARBA00022705"/>
    </source>
</evidence>
<comment type="caution">
    <text evidence="10">The sequence shown here is derived from an EMBL/GenBank/DDBJ whole genome shotgun (WGS) entry which is preliminary data.</text>
</comment>
<comment type="function">
    <text evidence="6">This protein is an auxiliary protein of DNA polymerase delta and is involved in the control of eukaryotic DNA replication by increasing the polymerase's processivity during elongation of the leading strand.</text>
</comment>
<keyword evidence="11" id="KW-1185">Reference proteome</keyword>
<dbReference type="HAMAP" id="MF_00317">
    <property type="entry name" value="DNApol_clamp_arch"/>
    <property type="match status" value="1"/>
</dbReference>
<dbReference type="GO" id="GO:0006275">
    <property type="term" value="P:regulation of DNA replication"/>
    <property type="evidence" value="ECO:0007669"/>
    <property type="project" value="InterPro"/>
</dbReference>
<dbReference type="InterPro" id="IPR000730">
    <property type="entry name" value="Pr_cel_nuc_antig"/>
</dbReference>
<dbReference type="PRINTS" id="PR00339">
    <property type="entry name" value="PCNACYCLIN"/>
</dbReference>
<protein>
    <recommendedName>
        <fullName evidence="6">DNA sliding clamp PCNA</fullName>
    </recommendedName>
</protein>
<dbReference type="PROSITE" id="PS01251">
    <property type="entry name" value="PCNA_1"/>
    <property type="match status" value="1"/>
</dbReference>
<evidence type="ECO:0000256" key="1">
    <source>
        <dbReference type="ARBA" id="ARBA00004123"/>
    </source>
</evidence>
<evidence type="ECO:0000259" key="8">
    <source>
        <dbReference type="Pfam" id="PF00705"/>
    </source>
</evidence>
<dbReference type="SUPFAM" id="SSF55979">
    <property type="entry name" value="DNA clamp"/>
    <property type="match status" value="2"/>
</dbReference>
<accession>A0AAV7K6R1</accession>
<name>A0AAV7K6R1_9METZ</name>
<dbReference type="Gene3D" id="3.10.150.10">
    <property type="entry name" value="DNA Polymerase III, subunit A, domain 2"/>
    <property type="match status" value="2"/>
</dbReference>